<dbReference type="InParanoid" id="A0A068UE22"/>
<keyword evidence="5" id="KW-0804">Transcription</keyword>
<evidence type="ECO:0000259" key="8">
    <source>
        <dbReference type="PROSITE" id="PS50811"/>
    </source>
</evidence>
<evidence type="ECO:0000313" key="10">
    <source>
        <dbReference type="Proteomes" id="UP000295252"/>
    </source>
</evidence>
<evidence type="ECO:0000256" key="6">
    <source>
        <dbReference type="ARBA" id="ARBA00023242"/>
    </source>
</evidence>
<feature type="region of interest" description="Disordered" evidence="7">
    <location>
        <begin position="332"/>
        <end position="384"/>
    </location>
</feature>
<dbReference type="FunCoup" id="A0A068UE22">
    <property type="interactions" value="18"/>
</dbReference>
<dbReference type="InterPro" id="IPR036576">
    <property type="entry name" value="WRKY_dom_sf"/>
</dbReference>
<evidence type="ECO:0000256" key="2">
    <source>
        <dbReference type="ARBA" id="ARBA00022737"/>
    </source>
</evidence>
<dbReference type="GO" id="GO:0005634">
    <property type="term" value="C:nucleus"/>
    <property type="evidence" value="ECO:0007669"/>
    <property type="project" value="UniProtKB-SubCell"/>
</dbReference>
<dbReference type="InterPro" id="IPR003657">
    <property type="entry name" value="WRKY_dom"/>
</dbReference>
<comment type="subcellular location">
    <subcellularLocation>
        <location evidence="1">Nucleus</location>
    </subcellularLocation>
</comment>
<dbReference type="SUPFAM" id="SSF118290">
    <property type="entry name" value="WRKY DNA-binding domain"/>
    <property type="match status" value="2"/>
</dbReference>
<keyword evidence="3" id="KW-0805">Transcription regulation</keyword>
<keyword evidence="6" id="KW-0539">Nucleus</keyword>
<dbReference type="Pfam" id="PF03106">
    <property type="entry name" value="WRKY"/>
    <property type="match status" value="2"/>
</dbReference>
<dbReference type="PANTHER" id="PTHR31221">
    <property type="entry name" value="WRKY TRANSCRIPTION FACTOR PROTEIN 1-RELATED"/>
    <property type="match status" value="1"/>
</dbReference>
<dbReference type="FunFam" id="2.20.25.80:FF:000006">
    <property type="entry name" value="WRKY transcription factor"/>
    <property type="match status" value="2"/>
</dbReference>
<dbReference type="OMA" id="HNHDMPL"/>
<feature type="domain" description="WRKY" evidence="8">
    <location>
        <begin position="194"/>
        <end position="251"/>
    </location>
</feature>
<dbReference type="PANTHER" id="PTHR31221:SF90">
    <property type="entry name" value="WRKY TRANSCRIPTION FACTOR 44"/>
    <property type="match status" value="1"/>
</dbReference>
<evidence type="ECO:0000256" key="5">
    <source>
        <dbReference type="ARBA" id="ARBA00023163"/>
    </source>
</evidence>
<keyword evidence="2" id="KW-0677">Repeat</keyword>
<accession>A0A068UE22</accession>
<feature type="compositionally biased region" description="Polar residues" evidence="7">
    <location>
        <begin position="254"/>
        <end position="278"/>
    </location>
</feature>
<dbReference type="InterPro" id="IPR044810">
    <property type="entry name" value="WRKY_plant"/>
</dbReference>
<keyword evidence="10" id="KW-1185">Reference proteome</keyword>
<evidence type="ECO:0000256" key="1">
    <source>
        <dbReference type="ARBA" id="ARBA00004123"/>
    </source>
</evidence>
<gene>
    <name evidence="9" type="ORF">GSCOC_T00023631001</name>
</gene>
<dbReference type="AlphaFoldDB" id="A0A068UE22"/>
<dbReference type="SMART" id="SM00774">
    <property type="entry name" value="WRKY"/>
    <property type="match status" value="2"/>
</dbReference>
<reference evidence="10" key="1">
    <citation type="journal article" date="2014" name="Science">
        <title>The coffee genome provides insight into the convergent evolution of caffeine biosynthesis.</title>
        <authorList>
            <person name="Denoeud F."/>
            <person name="Carretero-Paulet L."/>
            <person name="Dereeper A."/>
            <person name="Droc G."/>
            <person name="Guyot R."/>
            <person name="Pietrella M."/>
            <person name="Zheng C."/>
            <person name="Alberti A."/>
            <person name="Anthony F."/>
            <person name="Aprea G."/>
            <person name="Aury J.M."/>
            <person name="Bento P."/>
            <person name="Bernard M."/>
            <person name="Bocs S."/>
            <person name="Campa C."/>
            <person name="Cenci A."/>
            <person name="Combes M.C."/>
            <person name="Crouzillat D."/>
            <person name="Da Silva C."/>
            <person name="Daddiego L."/>
            <person name="De Bellis F."/>
            <person name="Dussert S."/>
            <person name="Garsmeur O."/>
            <person name="Gayraud T."/>
            <person name="Guignon V."/>
            <person name="Jahn K."/>
            <person name="Jamilloux V."/>
            <person name="Joet T."/>
            <person name="Labadie K."/>
            <person name="Lan T."/>
            <person name="Leclercq J."/>
            <person name="Lepelley M."/>
            <person name="Leroy T."/>
            <person name="Li L.T."/>
            <person name="Librado P."/>
            <person name="Lopez L."/>
            <person name="Munoz A."/>
            <person name="Noel B."/>
            <person name="Pallavicini A."/>
            <person name="Perrotta G."/>
            <person name="Poncet V."/>
            <person name="Pot D."/>
            <person name="Priyono X."/>
            <person name="Rigoreau M."/>
            <person name="Rouard M."/>
            <person name="Rozas J."/>
            <person name="Tranchant-Dubreuil C."/>
            <person name="VanBuren R."/>
            <person name="Zhang Q."/>
            <person name="Andrade A.C."/>
            <person name="Argout X."/>
            <person name="Bertrand B."/>
            <person name="de Kochko A."/>
            <person name="Graziosi G."/>
            <person name="Henry R.J."/>
            <person name="Jayarama X."/>
            <person name="Ming R."/>
            <person name="Nagai C."/>
            <person name="Rounsley S."/>
            <person name="Sankoff D."/>
            <person name="Giuliano G."/>
            <person name="Albert V.A."/>
            <person name="Wincker P."/>
            <person name="Lashermes P."/>
        </authorList>
    </citation>
    <scope>NUCLEOTIDE SEQUENCE [LARGE SCALE GENOMIC DNA]</scope>
    <source>
        <strain evidence="10">cv. DH200-94</strain>
    </source>
</reference>
<feature type="domain" description="WRKY" evidence="8">
    <location>
        <begin position="383"/>
        <end position="448"/>
    </location>
</feature>
<feature type="compositionally biased region" description="Low complexity" evidence="7">
    <location>
        <begin position="449"/>
        <end position="464"/>
    </location>
</feature>
<dbReference type="EMBL" id="HG739106">
    <property type="protein sequence ID" value="CDP06696.1"/>
    <property type="molecule type" value="Genomic_DNA"/>
</dbReference>
<name>A0A068UE22_COFCA</name>
<dbReference type="OrthoDB" id="783645at2759"/>
<dbReference type="Proteomes" id="UP000295252">
    <property type="component" value="Chromosome VIII"/>
</dbReference>
<feature type="compositionally biased region" description="Basic and acidic residues" evidence="7">
    <location>
        <begin position="335"/>
        <end position="344"/>
    </location>
</feature>
<dbReference type="PROSITE" id="PS50811">
    <property type="entry name" value="WRKY"/>
    <property type="match status" value="2"/>
</dbReference>
<evidence type="ECO:0000256" key="3">
    <source>
        <dbReference type="ARBA" id="ARBA00023015"/>
    </source>
</evidence>
<keyword evidence="4" id="KW-0238">DNA-binding</keyword>
<feature type="region of interest" description="Disordered" evidence="7">
    <location>
        <begin position="242"/>
        <end position="279"/>
    </location>
</feature>
<dbReference type="Gene3D" id="2.20.25.80">
    <property type="entry name" value="WRKY domain"/>
    <property type="match status" value="2"/>
</dbReference>
<sequence>MEIKETEKVAIAKPVASRPTCSSFKSFSELLAGAINASPSSTCSEAAVTAIRPRTVRFKPAMDHPSAGVAASQANLCGAAVSSPTAKDLKADGKCNVVYKPMAKLVSKTTVSLLANMRSANLFQEQELAEVEANFQLPNLVKPQCDNRSELHQNFLSAAQKNKRVEPSNVTTQNLEEDQRSLAHTANGDRPSYDGYNWRKYGQKQVKGSEYPRSYYKCTHPNCPVKKKVERSLDGQIAEIVYKGEHSHPKTQPVRRNSSDGHWQGTSGNESNNPLCRNQHSDKNECYEGTMENPNEFGFLAHSSYSGGAPSCMHPTNGASNFGVSNLDNSSCHSGEFDEGREGLEGETDGPKRKRRKNDNQSNVAGTAAEGAQEPQVLGQNSTDSEIIRDGFRWRKYGQKVVKGNPYPRSYYRCTSLKCNVRKYVERTSDDPNAFMTTYEGKHNHEMPTKSTSSLAAKTSTKALGTQKNIS</sequence>
<evidence type="ECO:0000313" key="9">
    <source>
        <dbReference type="EMBL" id="CDP06696.1"/>
    </source>
</evidence>
<dbReference type="STRING" id="49390.A0A068UE22"/>
<evidence type="ECO:0000256" key="4">
    <source>
        <dbReference type="ARBA" id="ARBA00023125"/>
    </source>
</evidence>
<proteinExistence type="predicted"/>
<organism evidence="9 10">
    <name type="scientific">Coffea canephora</name>
    <name type="common">Robusta coffee</name>
    <dbReference type="NCBI Taxonomy" id="49390"/>
    <lineage>
        <taxon>Eukaryota</taxon>
        <taxon>Viridiplantae</taxon>
        <taxon>Streptophyta</taxon>
        <taxon>Embryophyta</taxon>
        <taxon>Tracheophyta</taxon>
        <taxon>Spermatophyta</taxon>
        <taxon>Magnoliopsida</taxon>
        <taxon>eudicotyledons</taxon>
        <taxon>Gunneridae</taxon>
        <taxon>Pentapetalae</taxon>
        <taxon>asterids</taxon>
        <taxon>lamiids</taxon>
        <taxon>Gentianales</taxon>
        <taxon>Rubiaceae</taxon>
        <taxon>Ixoroideae</taxon>
        <taxon>Gardenieae complex</taxon>
        <taxon>Bertiereae - Coffeeae clade</taxon>
        <taxon>Coffeeae</taxon>
        <taxon>Coffea</taxon>
    </lineage>
</organism>
<protein>
    <recommendedName>
        <fullName evidence="8">WRKY domain-containing protein</fullName>
    </recommendedName>
</protein>
<dbReference type="PhylomeDB" id="A0A068UE22"/>
<dbReference type="GO" id="GO:0043565">
    <property type="term" value="F:sequence-specific DNA binding"/>
    <property type="evidence" value="ECO:0007669"/>
    <property type="project" value="InterPro"/>
</dbReference>
<feature type="region of interest" description="Disordered" evidence="7">
    <location>
        <begin position="158"/>
        <end position="197"/>
    </location>
</feature>
<evidence type="ECO:0000256" key="7">
    <source>
        <dbReference type="SAM" id="MobiDB-lite"/>
    </source>
</evidence>
<dbReference type="GO" id="GO:0003700">
    <property type="term" value="F:DNA-binding transcription factor activity"/>
    <property type="evidence" value="ECO:0007669"/>
    <property type="project" value="InterPro"/>
</dbReference>
<feature type="region of interest" description="Disordered" evidence="7">
    <location>
        <begin position="443"/>
        <end position="471"/>
    </location>
</feature>
<dbReference type="Gramene" id="CDP06696">
    <property type="protein sequence ID" value="CDP06696"/>
    <property type="gene ID" value="GSCOC_T00023631001"/>
</dbReference>